<dbReference type="Proteomes" id="UP000236413">
    <property type="component" value="Unassembled WGS sequence"/>
</dbReference>
<protein>
    <submittedName>
        <fullName evidence="2">Uncharacterized protein</fullName>
    </submittedName>
</protein>
<comment type="caution">
    <text evidence="2">The sequence shown here is derived from an EMBL/GenBank/DDBJ whole genome shotgun (WGS) entry which is preliminary data.</text>
</comment>
<evidence type="ECO:0000256" key="1">
    <source>
        <dbReference type="SAM" id="Phobius"/>
    </source>
</evidence>
<reference evidence="2 3" key="1">
    <citation type="submission" date="2018-04" db="EMBL/GenBank/DDBJ databases">
        <title>Chryseobacterium oncorhynchi 701B-08T from rainbow trout, and Chryseobacterium viscerum 687B-08T from diseased fish.</title>
        <authorList>
            <person name="Jeong J.-J."/>
            <person name="Lee Y.J."/>
            <person name="Pathiraja D."/>
            <person name="Park B."/>
            <person name="Choi I.-G."/>
            <person name="Kim K.D."/>
        </authorList>
    </citation>
    <scope>NUCLEOTIDE SEQUENCE [LARGE SCALE GENOMIC DNA]</scope>
    <source>
        <strain evidence="2 3">687B-08</strain>
    </source>
</reference>
<feature type="transmembrane region" description="Helical" evidence="1">
    <location>
        <begin position="145"/>
        <end position="165"/>
    </location>
</feature>
<dbReference type="AlphaFoldDB" id="A0A316WK89"/>
<evidence type="ECO:0000313" key="3">
    <source>
        <dbReference type="Proteomes" id="UP000236413"/>
    </source>
</evidence>
<feature type="transmembrane region" description="Helical" evidence="1">
    <location>
        <begin position="172"/>
        <end position="193"/>
    </location>
</feature>
<gene>
    <name evidence="2" type="ORF">C1634_011040</name>
</gene>
<dbReference type="EMBL" id="PPEG02000004">
    <property type="protein sequence ID" value="PWN61794.1"/>
    <property type="molecule type" value="Genomic_DNA"/>
</dbReference>
<proteinExistence type="predicted"/>
<evidence type="ECO:0000313" key="2">
    <source>
        <dbReference type="EMBL" id="PWN61794.1"/>
    </source>
</evidence>
<keyword evidence="1" id="KW-1133">Transmembrane helix</keyword>
<keyword evidence="1" id="KW-0812">Transmembrane</keyword>
<keyword evidence="1" id="KW-0472">Membrane</keyword>
<feature type="transmembrane region" description="Helical" evidence="1">
    <location>
        <begin position="116"/>
        <end position="139"/>
    </location>
</feature>
<name>A0A316WK89_9FLAO</name>
<organism evidence="2 3">
    <name type="scientific">Chryseobacterium viscerum</name>
    <dbReference type="NCBI Taxonomy" id="1037377"/>
    <lineage>
        <taxon>Bacteria</taxon>
        <taxon>Pseudomonadati</taxon>
        <taxon>Bacteroidota</taxon>
        <taxon>Flavobacteriia</taxon>
        <taxon>Flavobacteriales</taxon>
        <taxon>Weeksellaceae</taxon>
        <taxon>Chryseobacterium group</taxon>
        <taxon>Chryseobacterium</taxon>
    </lineage>
</organism>
<accession>A0A316WK89</accession>
<sequence>MKNIYRNYNEEDLLVAYLYMTDHTGKINDEMREAISQKFNYDEFVKKAEYRKILIKEKGRISFEVHNRVQKGEKITLILEDISSKIIERGELKIFILEKFEQFSKVKENDKIDEKIIFKSLLGIVAVSVTGLLFFKAIISFTGQFSFFLLIPVYIINYVVIYGITGKTRDNFAVFMAILISVIISTIFSLAMLG</sequence>
<dbReference type="RefSeq" id="WP_109738405.1">
    <property type="nucleotide sequence ID" value="NZ_PPEG02000004.1"/>
</dbReference>